<keyword evidence="3" id="KW-1185">Reference proteome</keyword>
<reference evidence="2 3" key="1">
    <citation type="journal article" date="2019" name="Commun. Biol.">
        <title>The bagworm genome reveals a unique fibroin gene that provides high tensile strength.</title>
        <authorList>
            <person name="Kono N."/>
            <person name="Nakamura H."/>
            <person name="Ohtoshi R."/>
            <person name="Tomita M."/>
            <person name="Numata K."/>
            <person name="Arakawa K."/>
        </authorList>
    </citation>
    <scope>NUCLEOTIDE SEQUENCE [LARGE SCALE GENOMIC DNA]</scope>
</reference>
<comment type="caution">
    <text evidence="2">The sequence shown here is derived from an EMBL/GenBank/DDBJ whole genome shotgun (WGS) entry which is preliminary data.</text>
</comment>
<protein>
    <submittedName>
        <fullName evidence="2">Zinc finger BED domain-containing protein 5</fullName>
    </submittedName>
</protein>
<dbReference type="EMBL" id="BGZK01001003">
    <property type="protein sequence ID" value="GBP68160.1"/>
    <property type="molecule type" value="Genomic_DNA"/>
</dbReference>
<feature type="compositionally biased region" description="Basic and acidic residues" evidence="1">
    <location>
        <begin position="119"/>
        <end position="128"/>
    </location>
</feature>
<evidence type="ECO:0000256" key="1">
    <source>
        <dbReference type="SAM" id="MobiDB-lite"/>
    </source>
</evidence>
<dbReference type="OrthoDB" id="1101576at2759"/>
<name>A0A4C1XY69_EUMVA</name>
<dbReference type="Proteomes" id="UP000299102">
    <property type="component" value="Unassembled WGS sequence"/>
</dbReference>
<sequence length="171" mass="18864">MALNILLPFPTTYLCDTGFSTCAATKTKYRNRLDAEPDMRLQLSSVKPDINQMMKTKNRFRQVFCFPKGSIAKNVSRSPRLHVATSQGLLYVYALDAAEGGECALLKQHQFLDPAELQRQRPRSDDKGTLSAPCCPSPSRPVSPQQAAARPAAGDVARGWRAARQPHAFTS</sequence>
<feature type="compositionally biased region" description="Low complexity" evidence="1">
    <location>
        <begin position="142"/>
        <end position="159"/>
    </location>
</feature>
<dbReference type="PANTHER" id="PTHR45913:SF19">
    <property type="entry name" value="LOW QUALITY PROTEIN: ZINC FINGER BED DOMAIN-CONTAINING PROTEIN 5-LIKE"/>
    <property type="match status" value="1"/>
</dbReference>
<evidence type="ECO:0000313" key="2">
    <source>
        <dbReference type="EMBL" id="GBP68160.1"/>
    </source>
</evidence>
<organism evidence="2 3">
    <name type="scientific">Eumeta variegata</name>
    <name type="common">Bagworm moth</name>
    <name type="synonym">Eumeta japonica</name>
    <dbReference type="NCBI Taxonomy" id="151549"/>
    <lineage>
        <taxon>Eukaryota</taxon>
        <taxon>Metazoa</taxon>
        <taxon>Ecdysozoa</taxon>
        <taxon>Arthropoda</taxon>
        <taxon>Hexapoda</taxon>
        <taxon>Insecta</taxon>
        <taxon>Pterygota</taxon>
        <taxon>Neoptera</taxon>
        <taxon>Endopterygota</taxon>
        <taxon>Lepidoptera</taxon>
        <taxon>Glossata</taxon>
        <taxon>Ditrysia</taxon>
        <taxon>Tineoidea</taxon>
        <taxon>Psychidae</taxon>
        <taxon>Oiketicinae</taxon>
        <taxon>Eumeta</taxon>
    </lineage>
</organism>
<gene>
    <name evidence="2" type="primary">ZBED5</name>
    <name evidence="2" type="ORF">EVAR_23311_1</name>
</gene>
<dbReference type="AlphaFoldDB" id="A0A4C1XY69"/>
<accession>A0A4C1XY69</accession>
<proteinExistence type="predicted"/>
<feature type="region of interest" description="Disordered" evidence="1">
    <location>
        <begin position="119"/>
        <end position="171"/>
    </location>
</feature>
<dbReference type="PANTHER" id="PTHR45913">
    <property type="entry name" value="EPM2A-INTERACTING PROTEIN 1"/>
    <property type="match status" value="1"/>
</dbReference>
<evidence type="ECO:0000313" key="3">
    <source>
        <dbReference type="Proteomes" id="UP000299102"/>
    </source>
</evidence>